<sequence>MWLQLRVPANRGGNTQIHCKIQIGIACTVGLKIYRCYILQ</sequence>
<accession>A0A653D0N2</accession>
<evidence type="ECO:0000313" key="1">
    <source>
        <dbReference type="EMBL" id="VEN53501.1"/>
    </source>
</evidence>
<dbReference type="AlphaFoldDB" id="A0A653D0N2"/>
<keyword evidence="2" id="KW-1185">Reference proteome</keyword>
<reference evidence="1 2" key="1">
    <citation type="submission" date="2019-01" db="EMBL/GenBank/DDBJ databases">
        <authorList>
            <person name="Sayadi A."/>
        </authorList>
    </citation>
    <scope>NUCLEOTIDE SEQUENCE [LARGE SCALE GENOMIC DNA]</scope>
</reference>
<feature type="non-terminal residue" evidence="1">
    <location>
        <position position="40"/>
    </location>
</feature>
<name>A0A653D0N2_CALMS</name>
<protein>
    <submittedName>
        <fullName evidence="1">Uncharacterized protein</fullName>
    </submittedName>
</protein>
<dbReference type="EMBL" id="CAACVG010009542">
    <property type="protein sequence ID" value="VEN53501.1"/>
    <property type="molecule type" value="Genomic_DNA"/>
</dbReference>
<proteinExistence type="predicted"/>
<gene>
    <name evidence="1" type="ORF">CALMAC_LOCUS13288</name>
</gene>
<organism evidence="1 2">
    <name type="scientific">Callosobruchus maculatus</name>
    <name type="common">Southern cowpea weevil</name>
    <name type="synonym">Pulse bruchid</name>
    <dbReference type="NCBI Taxonomy" id="64391"/>
    <lineage>
        <taxon>Eukaryota</taxon>
        <taxon>Metazoa</taxon>
        <taxon>Ecdysozoa</taxon>
        <taxon>Arthropoda</taxon>
        <taxon>Hexapoda</taxon>
        <taxon>Insecta</taxon>
        <taxon>Pterygota</taxon>
        <taxon>Neoptera</taxon>
        <taxon>Endopterygota</taxon>
        <taxon>Coleoptera</taxon>
        <taxon>Polyphaga</taxon>
        <taxon>Cucujiformia</taxon>
        <taxon>Chrysomeloidea</taxon>
        <taxon>Chrysomelidae</taxon>
        <taxon>Bruchinae</taxon>
        <taxon>Bruchini</taxon>
        <taxon>Callosobruchus</taxon>
    </lineage>
</organism>
<dbReference type="Proteomes" id="UP000410492">
    <property type="component" value="Unassembled WGS sequence"/>
</dbReference>
<evidence type="ECO:0000313" key="2">
    <source>
        <dbReference type="Proteomes" id="UP000410492"/>
    </source>
</evidence>